<reference evidence="6 7" key="1">
    <citation type="submission" date="2019-02" db="EMBL/GenBank/DDBJ databases">
        <title>Deep-cultivation of Planctomycetes and their phenomic and genomic characterization uncovers novel biology.</title>
        <authorList>
            <person name="Wiegand S."/>
            <person name="Jogler M."/>
            <person name="Boedeker C."/>
            <person name="Pinto D."/>
            <person name="Vollmers J."/>
            <person name="Rivas-Marin E."/>
            <person name="Kohn T."/>
            <person name="Peeters S.H."/>
            <person name="Heuer A."/>
            <person name="Rast P."/>
            <person name="Oberbeckmann S."/>
            <person name="Bunk B."/>
            <person name="Jeske O."/>
            <person name="Meyerdierks A."/>
            <person name="Storesund J.E."/>
            <person name="Kallscheuer N."/>
            <person name="Luecker S."/>
            <person name="Lage O.M."/>
            <person name="Pohl T."/>
            <person name="Merkel B.J."/>
            <person name="Hornburger P."/>
            <person name="Mueller R.-W."/>
            <person name="Bruemmer F."/>
            <person name="Labrenz M."/>
            <person name="Spormann A.M."/>
            <person name="Op den Camp H."/>
            <person name="Overmann J."/>
            <person name="Amann R."/>
            <person name="Jetten M.S.M."/>
            <person name="Mascher T."/>
            <person name="Medema M.H."/>
            <person name="Devos D.P."/>
            <person name="Kaster A.-K."/>
            <person name="Ovreas L."/>
            <person name="Rohde M."/>
            <person name="Galperin M.Y."/>
            <person name="Jogler C."/>
        </authorList>
    </citation>
    <scope>NUCLEOTIDE SEQUENCE [LARGE SCALE GENOMIC DNA]</scope>
    <source>
        <strain evidence="6 7">TBK1r</strain>
    </source>
</reference>
<dbReference type="EMBL" id="CP036432">
    <property type="protein sequence ID" value="QDV85885.1"/>
    <property type="molecule type" value="Genomic_DNA"/>
</dbReference>
<protein>
    <submittedName>
        <fullName evidence="6">L-rhamnonate dehydratase</fullName>
        <ecNumber evidence="6">4.2.1.90</ecNumber>
    </submittedName>
</protein>
<dbReference type="GO" id="GO:0050032">
    <property type="term" value="F:L-rhamnonate dehydratase activity"/>
    <property type="evidence" value="ECO:0007669"/>
    <property type="project" value="UniProtKB-EC"/>
</dbReference>
<dbReference type="Gene3D" id="2.20.200.10">
    <property type="entry name" value="Outer membrane efflux proteins (OEP)"/>
    <property type="match status" value="1"/>
</dbReference>
<dbReference type="EC" id="4.2.1.90" evidence="6"/>
<name>A0ABX5XY73_9BACT</name>
<dbReference type="SUPFAM" id="SSF51604">
    <property type="entry name" value="Enolase C-terminal domain-like"/>
    <property type="match status" value="1"/>
</dbReference>
<keyword evidence="3" id="KW-0479">Metal-binding</keyword>
<evidence type="ECO:0000256" key="4">
    <source>
        <dbReference type="ARBA" id="ARBA00022842"/>
    </source>
</evidence>
<organism evidence="6 7">
    <name type="scientific">Stieleria magnilauensis</name>
    <dbReference type="NCBI Taxonomy" id="2527963"/>
    <lineage>
        <taxon>Bacteria</taxon>
        <taxon>Pseudomonadati</taxon>
        <taxon>Planctomycetota</taxon>
        <taxon>Planctomycetia</taxon>
        <taxon>Pirellulales</taxon>
        <taxon>Pirellulaceae</taxon>
        <taxon>Stieleria</taxon>
    </lineage>
</organism>
<evidence type="ECO:0000259" key="5">
    <source>
        <dbReference type="SMART" id="SM00922"/>
    </source>
</evidence>
<dbReference type="Gene3D" id="1.20.1600.10">
    <property type="entry name" value="Outer membrane efflux proteins (OEP)"/>
    <property type="match status" value="1"/>
</dbReference>
<dbReference type="PANTHER" id="PTHR13794:SF58">
    <property type="entry name" value="MITOCHONDRIAL ENOLASE SUPERFAMILY MEMBER 1"/>
    <property type="match status" value="1"/>
</dbReference>
<dbReference type="InterPro" id="IPR036849">
    <property type="entry name" value="Enolase-like_C_sf"/>
</dbReference>
<keyword evidence="4" id="KW-0460">Magnesium</keyword>
<evidence type="ECO:0000313" key="7">
    <source>
        <dbReference type="Proteomes" id="UP000318081"/>
    </source>
</evidence>
<dbReference type="SUPFAM" id="SSF54826">
    <property type="entry name" value="Enolase N-terminal domain-like"/>
    <property type="match status" value="1"/>
</dbReference>
<keyword evidence="6" id="KW-0456">Lyase</keyword>
<dbReference type="InterPro" id="IPR029065">
    <property type="entry name" value="Enolase_C-like"/>
</dbReference>
<evidence type="ECO:0000313" key="6">
    <source>
        <dbReference type="EMBL" id="QDV85885.1"/>
    </source>
</evidence>
<evidence type="ECO:0000256" key="3">
    <source>
        <dbReference type="ARBA" id="ARBA00022723"/>
    </source>
</evidence>
<dbReference type="Pfam" id="PF02321">
    <property type="entry name" value="OEP"/>
    <property type="match status" value="1"/>
</dbReference>
<keyword evidence="7" id="KW-1185">Reference proteome</keyword>
<dbReference type="Pfam" id="PF13378">
    <property type="entry name" value="MR_MLE_C"/>
    <property type="match status" value="2"/>
</dbReference>
<sequence>MLASVRNLLPQSQNAYGQYSRVQLSQTATTFFPRTYDDWDTGFDLSWELDIWGRTRRSIEANDAALNAEIENHDDMLVTLIGDVAAIYYTCRFRCQRCTFSDCPLLPDRAWKTRMRRRDLLSGGLGLIGASYGFPSLDRCDAATSWSKDLADHRIVNFETFHSRDRYARTLGPNAKRGPHGSGYSRPFRIATTDQGARGIGMCWPNEDAITPFVGAKLGDLFDPSVGVTEEAHALDYVLHDLAGEILGKPVYELMGAHGPTEIETYSGAIYMEDLMPKSRPQGVSAVLDACQMDYDSGYRAFKLKIGRARWMQGDEGDRRDIEVTRAVREKFPDCKILVDANDGYSVDRFLKYVTGVADCDLFWIEEPFIENRDGLMRLKDHMHKVDCRALVADGEARTGSAPKLWKWGEYEKRFVDRFFELAEEKLIDVCVFDIGTLGFTRWRNVMPILREAGVAAAPHLWGCTPKPLYCAHLAAGVGNVLIVEGIPGVGSNLDYSNFAIRNGKLCVPNVPGFGIRRTNGASIGLGESVAK</sequence>
<comment type="cofactor">
    <cofactor evidence="1">
        <name>Mg(2+)</name>
        <dbReference type="ChEBI" id="CHEBI:18420"/>
    </cofactor>
</comment>
<comment type="similarity">
    <text evidence="2">Belongs to the outer membrane factor (OMF) (TC 1.B.17) family.</text>
</comment>
<gene>
    <name evidence="6" type="primary">rhmD</name>
    <name evidence="6" type="ORF">TBK1r_49020</name>
</gene>
<dbReference type="SUPFAM" id="SSF56954">
    <property type="entry name" value="Outer membrane efflux proteins (OEP)"/>
    <property type="match status" value="1"/>
</dbReference>
<dbReference type="Gene3D" id="3.20.20.120">
    <property type="entry name" value="Enolase-like C-terminal domain"/>
    <property type="match status" value="1"/>
</dbReference>
<feature type="domain" description="Mandelate racemase/muconate lactonizing enzyme C-terminal" evidence="5">
    <location>
        <begin position="284"/>
        <end position="386"/>
    </location>
</feature>
<dbReference type="InterPro" id="IPR013342">
    <property type="entry name" value="Mandelate_racemase_C"/>
</dbReference>
<evidence type="ECO:0000256" key="1">
    <source>
        <dbReference type="ARBA" id="ARBA00001946"/>
    </source>
</evidence>
<evidence type="ECO:0000256" key="2">
    <source>
        <dbReference type="ARBA" id="ARBA00007613"/>
    </source>
</evidence>
<dbReference type="InterPro" id="IPR029017">
    <property type="entry name" value="Enolase-like_N"/>
</dbReference>
<proteinExistence type="inferred from homology"/>
<dbReference type="InterPro" id="IPR046945">
    <property type="entry name" value="RHMD-like"/>
</dbReference>
<accession>A0ABX5XY73</accession>
<dbReference type="Proteomes" id="UP000318081">
    <property type="component" value="Chromosome"/>
</dbReference>
<dbReference type="PANTHER" id="PTHR13794">
    <property type="entry name" value="ENOLASE SUPERFAMILY, MANDELATE RACEMASE"/>
    <property type="match status" value="1"/>
</dbReference>
<dbReference type="SMART" id="SM00922">
    <property type="entry name" value="MR_MLE"/>
    <property type="match status" value="1"/>
</dbReference>
<dbReference type="Gene3D" id="3.30.390.10">
    <property type="entry name" value="Enolase-like, N-terminal domain"/>
    <property type="match status" value="1"/>
</dbReference>
<dbReference type="RefSeq" id="WP_145216230.1">
    <property type="nucleotide sequence ID" value="NZ_CP036432.1"/>
</dbReference>
<dbReference type="InterPro" id="IPR003423">
    <property type="entry name" value="OMP_efflux"/>
</dbReference>